<keyword evidence="1" id="KW-0812">Transmembrane</keyword>
<dbReference type="EMBL" id="PFAY01000002">
    <property type="protein sequence ID" value="PIT93368.1"/>
    <property type="molecule type" value="Genomic_DNA"/>
</dbReference>
<proteinExistence type="predicted"/>
<name>A0A2M6WKN6_9BACT</name>
<keyword evidence="1" id="KW-0472">Membrane</keyword>
<evidence type="ECO:0000256" key="1">
    <source>
        <dbReference type="SAM" id="Phobius"/>
    </source>
</evidence>
<organism evidence="3 4">
    <name type="scientific">Candidatus Harrisonbacteria bacterium CG10_big_fil_rev_8_21_14_0_10_38_8</name>
    <dbReference type="NCBI Taxonomy" id="1974582"/>
    <lineage>
        <taxon>Bacteria</taxon>
        <taxon>Candidatus Harrisoniibacteriota</taxon>
    </lineage>
</organism>
<gene>
    <name evidence="3" type="ORF">COU06_00145</name>
</gene>
<keyword evidence="1" id="KW-1133">Transmembrane helix</keyword>
<dbReference type="Proteomes" id="UP000229112">
    <property type="component" value="Unassembled WGS sequence"/>
</dbReference>
<dbReference type="AlphaFoldDB" id="A0A2M6WKN6"/>
<comment type="caution">
    <text evidence="3">The sequence shown here is derived from an EMBL/GenBank/DDBJ whole genome shotgun (WGS) entry which is preliminary data.</text>
</comment>
<evidence type="ECO:0000259" key="2">
    <source>
        <dbReference type="Pfam" id="PF01145"/>
    </source>
</evidence>
<dbReference type="Pfam" id="PF01145">
    <property type="entry name" value="Band_7"/>
    <property type="match status" value="1"/>
</dbReference>
<evidence type="ECO:0000313" key="4">
    <source>
        <dbReference type="Proteomes" id="UP000229112"/>
    </source>
</evidence>
<feature type="domain" description="Band 7" evidence="2">
    <location>
        <begin position="54"/>
        <end position="298"/>
    </location>
</feature>
<evidence type="ECO:0000313" key="3">
    <source>
        <dbReference type="EMBL" id="PIT93368.1"/>
    </source>
</evidence>
<accession>A0A2M6WKN6</accession>
<dbReference type="InterPro" id="IPR001107">
    <property type="entry name" value="Band_7"/>
</dbReference>
<sequence>MDVNKLFTCPAIGGGLALGATVFLGLMGLAWTSTIAAAFLVVATAIYFAGLKNVEDMHFAVLLRLGVRTEFVLLEGWHWYWPWLYSKEDVNRTEVPIEGTANLITHDQTKLQAKYILQLAPSAEIGDHRGSNRFIQILNPVEKGGLRTFAFSEDAKKLIGSRISQALRVRVGACTGEDLTIYARAINLCVLADLQLDVMPNVDRAVLGDPGVITVYTAPSLRRVDMVDAITGVVKDSEIIPFYHMNADFLEGWLRLHSGTDSRFEENFGVKVVDFTVSETPFSPETQRAMDSLKTTQLFNETVAQFKVAGSADPVGDALAHHGKSDRLPVGEFMRGLIEAIKEWKK</sequence>
<feature type="transmembrane region" description="Helical" evidence="1">
    <location>
        <begin position="29"/>
        <end position="49"/>
    </location>
</feature>
<reference evidence="4" key="1">
    <citation type="submission" date="2017-09" db="EMBL/GenBank/DDBJ databases">
        <title>Depth-based differentiation of microbial function through sediment-hosted aquifers and enrichment of novel symbionts in the deep terrestrial subsurface.</title>
        <authorList>
            <person name="Probst A.J."/>
            <person name="Ladd B."/>
            <person name="Jarett J.K."/>
            <person name="Geller-Mcgrath D.E."/>
            <person name="Sieber C.M.K."/>
            <person name="Emerson J.B."/>
            <person name="Anantharaman K."/>
            <person name="Thomas B.C."/>
            <person name="Malmstrom R."/>
            <person name="Stieglmeier M."/>
            <person name="Klingl A."/>
            <person name="Woyke T."/>
            <person name="Ryan C.M."/>
            <person name="Banfield J.F."/>
        </authorList>
    </citation>
    <scope>NUCLEOTIDE SEQUENCE [LARGE SCALE GENOMIC DNA]</scope>
</reference>
<protein>
    <recommendedName>
        <fullName evidence="2">Band 7 domain-containing protein</fullName>
    </recommendedName>
</protein>